<name>A1ZR29_MICM2</name>
<evidence type="ECO:0000313" key="1">
    <source>
        <dbReference type="EMBL" id="EAY27118.1"/>
    </source>
</evidence>
<comment type="caution">
    <text evidence="1">The sequence shown here is derived from an EMBL/GenBank/DDBJ whole genome shotgun (WGS) entry which is preliminary data.</text>
</comment>
<protein>
    <submittedName>
        <fullName evidence="1">Uncharacterized protein</fullName>
    </submittedName>
</protein>
<dbReference type="Proteomes" id="UP000004095">
    <property type="component" value="Unassembled WGS sequence"/>
</dbReference>
<sequence length="41" mass="4595">MRLTCCYILGLITCVIKICQKYSIGIQRTTLADGQNMDKGK</sequence>
<keyword evidence="2" id="KW-1185">Reference proteome</keyword>
<dbReference type="EMBL" id="AAWS01000026">
    <property type="protein sequence ID" value="EAY27118.1"/>
    <property type="molecule type" value="Genomic_DNA"/>
</dbReference>
<organism evidence="1 2">
    <name type="scientific">Microscilla marina ATCC 23134</name>
    <dbReference type="NCBI Taxonomy" id="313606"/>
    <lineage>
        <taxon>Bacteria</taxon>
        <taxon>Pseudomonadati</taxon>
        <taxon>Bacteroidota</taxon>
        <taxon>Cytophagia</taxon>
        <taxon>Cytophagales</taxon>
        <taxon>Microscillaceae</taxon>
        <taxon>Microscilla</taxon>
    </lineage>
</organism>
<evidence type="ECO:0000313" key="2">
    <source>
        <dbReference type="Proteomes" id="UP000004095"/>
    </source>
</evidence>
<dbReference type="AlphaFoldDB" id="A1ZR29"/>
<accession>A1ZR29</accession>
<proteinExistence type="predicted"/>
<gene>
    <name evidence="1" type="ORF">M23134_08392</name>
</gene>
<reference evidence="1 2" key="1">
    <citation type="submission" date="2007-01" db="EMBL/GenBank/DDBJ databases">
        <authorList>
            <person name="Haygood M."/>
            <person name="Podell S."/>
            <person name="Anderson C."/>
            <person name="Hopkinson B."/>
            <person name="Roe K."/>
            <person name="Barbeau K."/>
            <person name="Gaasterland T."/>
            <person name="Ferriera S."/>
            <person name="Johnson J."/>
            <person name="Kravitz S."/>
            <person name="Beeson K."/>
            <person name="Sutton G."/>
            <person name="Rogers Y.-H."/>
            <person name="Friedman R."/>
            <person name="Frazier M."/>
            <person name="Venter J.C."/>
        </authorList>
    </citation>
    <scope>NUCLEOTIDE SEQUENCE [LARGE SCALE GENOMIC DNA]</scope>
    <source>
        <strain evidence="1 2">ATCC 23134</strain>
    </source>
</reference>